<dbReference type="EMBL" id="FNDN01000007">
    <property type="protein sequence ID" value="SDI39376.1"/>
    <property type="molecule type" value="Genomic_DNA"/>
</dbReference>
<sequence>MRWRPRRPRRVDVPFVSRRVFDTAALEDGLVLDSARGDAIDALLSAGSRGVYLWGGVGRGKSWLMDVYFAALPTERKRRLHFHEFLADLHSAVRRHRCDLDAALDELLAGLDVVCFDEFHVHDPADGIFVGRLSAALFERNVLVVLTSNYPPDGLLPNPLFHEGFVPTIELIERSLTVVGVNGPVDYRTVRSRHDTGFAAGAWISPGNDIQLSALGLHRPGTSERRVLRPAGHPLPAQRVRPDCLWFDFRDLCGGTTAPVDYLALAEQYPRWVVSGVSFAGPSARETAQRFANLVDVLYDRSICAVFVADQSWDGVMSSAARLPVDIERITSRLGLLRRFDEVAR</sequence>
<dbReference type="Gene3D" id="3.40.50.300">
    <property type="entry name" value="P-loop containing nucleotide triphosphate hydrolases"/>
    <property type="match status" value="1"/>
</dbReference>
<dbReference type="GO" id="GO:0005737">
    <property type="term" value="C:cytoplasm"/>
    <property type="evidence" value="ECO:0007669"/>
    <property type="project" value="TreeGrafter"/>
</dbReference>
<dbReference type="Pfam" id="PF03969">
    <property type="entry name" value="AFG1_ATPase"/>
    <property type="match status" value="1"/>
</dbReference>
<dbReference type="AlphaFoldDB" id="A0A1G8K7B4"/>
<keyword evidence="2" id="KW-0067">ATP-binding</keyword>
<evidence type="ECO:0000313" key="4">
    <source>
        <dbReference type="Proteomes" id="UP000183263"/>
    </source>
</evidence>
<dbReference type="InterPro" id="IPR005654">
    <property type="entry name" value="ATPase_AFG1-like"/>
</dbReference>
<organism evidence="3 4">
    <name type="scientific">Rhodococcus triatomae</name>
    <dbReference type="NCBI Taxonomy" id="300028"/>
    <lineage>
        <taxon>Bacteria</taxon>
        <taxon>Bacillati</taxon>
        <taxon>Actinomycetota</taxon>
        <taxon>Actinomycetes</taxon>
        <taxon>Mycobacteriales</taxon>
        <taxon>Nocardiaceae</taxon>
        <taxon>Rhodococcus</taxon>
    </lineage>
</organism>
<dbReference type="GO" id="GO:0032153">
    <property type="term" value="C:cell division site"/>
    <property type="evidence" value="ECO:0007669"/>
    <property type="project" value="TreeGrafter"/>
</dbReference>
<dbReference type="OrthoDB" id="9774491at2"/>
<protein>
    <submittedName>
        <fullName evidence="3">Cell division protein ZapE</fullName>
    </submittedName>
</protein>
<keyword evidence="3" id="KW-0132">Cell division</keyword>
<proteinExistence type="predicted"/>
<keyword evidence="1" id="KW-0547">Nucleotide-binding</keyword>
<name>A0A1G8K7B4_9NOCA</name>
<evidence type="ECO:0000313" key="3">
    <source>
        <dbReference type="EMBL" id="SDI39376.1"/>
    </source>
</evidence>
<dbReference type="SUPFAM" id="SSF52540">
    <property type="entry name" value="P-loop containing nucleoside triphosphate hydrolases"/>
    <property type="match status" value="1"/>
</dbReference>
<reference evidence="3 4" key="1">
    <citation type="submission" date="2016-10" db="EMBL/GenBank/DDBJ databases">
        <authorList>
            <person name="de Groot N.N."/>
        </authorList>
    </citation>
    <scope>NUCLEOTIDE SEQUENCE [LARGE SCALE GENOMIC DNA]</scope>
    <source>
        <strain evidence="3 4">DSM 44892</strain>
    </source>
</reference>
<dbReference type="PANTHER" id="PTHR12169:SF6">
    <property type="entry name" value="AFG1-LIKE ATPASE"/>
    <property type="match status" value="1"/>
</dbReference>
<dbReference type="GO" id="GO:0051301">
    <property type="term" value="P:cell division"/>
    <property type="evidence" value="ECO:0007669"/>
    <property type="project" value="UniProtKB-KW"/>
</dbReference>
<keyword evidence="4" id="KW-1185">Reference proteome</keyword>
<gene>
    <name evidence="3" type="ORF">SAMN05444695_10746</name>
</gene>
<evidence type="ECO:0000256" key="1">
    <source>
        <dbReference type="ARBA" id="ARBA00022741"/>
    </source>
</evidence>
<accession>A0A1G8K7B4</accession>
<dbReference type="PANTHER" id="PTHR12169">
    <property type="entry name" value="ATPASE N2B"/>
    <property type="match status" value="1"/>
</dbReference>
<dbReference type="GO" id="GO:0005524">
    <property type="term" value="F:ATP binding"/>
    <property type="evidence" value="ECO:0007669"/>
    <property type="project" value="UniProtKB-KW"/>
</dbReference>
<dbReference type="NCBIfam" id="NF040713">
    <property type="entry name" value="ZapE"/>
    <property type="match status" value="1"/>
</dbReference>
<dbReference type="Proteomes" id="UP000183263">
    <property type="component" value="Unassembled WGS sequence"/>
</dbReference>
<dbReference type="RefSeq" id="WP_072738235.1">
    <property type="nucleotide sequence ID" value="NZ_CP048813.1"/>
</dbReference>
<dbReference type="InterPro" id="IPR027417">
    <property type="entry name" value="P-loop_NTPase"/>
</dbReference>
<evidence type="ECO:0000256" key="2">
    <source>
        <dbReference type="ARBA" id="ARBA00022840"/>
    </source>
</evidence>
<keyword evidence="3" id="KW-0131">Cell cycle</keyword>
<dbReference type="GO" id="GO:0016887">
    <property type="term" value="F:ATP hydrolysis activity"/>
    <property type="evidence" value="ECO:0007669"/>
    <property type="project" value="InterPro"/>
</dbReference>